<keyword evidence="6" id="KW-0460">Magnesium</keyword>
<dbReference type="EC" id="3.6.1.55" evidence="9"/>
<evidence type="ECO:0000256" key="4">
    <source>
        <dbReference type="ARBA" id="ARBA00022723"/>
    </source>
</evidence>
<dbReference type="EMBL" id="JBHUFB010000020">
    <property type="protein sequence ID" value="MFD1814720.1"/>
    <property type="molecule type" value="Genomic_DNA"/>
</dbReference>
<evidence type="ECO:0000313" key="9">
    <source>
        <dbReference type="EMBL" id="MFD1814720.1"/>
    </source>
</evidence>
<dbReference type="InterPro" id="IPR000086">
    <property type="entry name" value="NUDIX_hydrolase_dom"/>
</dbReference>
<sequence length="241" mass="25917">MTRTEHAAPQWLERVVTRPPADDRAVNPVLHRRAPGGAPVRDAAVLVLFGGSEEADPVGLGGLPENADVLLTQRAATLRQHSGQVAFPGGAADPGDDGPIATALREAEEETGLDPTGVRALAVLPGIFVPPSGFDVTPVIGYWERPTPVRPVDHAETARVSRVPLRSLLDPDNRFVVEHRLGYRGPAFQIDSFLVWGFTAGVLAGLISVSGWEIEWDHTDVRDLDVTLAELEAGVTEVRER</sequence>
<proteinExistence type="inferred from homology"/>
<organism evidence="9 10">
    <name type="scientific">Rhodococcus gannanensis</name>
    <dbReference type="NCBI Taxonomy" id="1960308"/>
    <lineage>
        <taxon>Bacteria</taxon>
        <taxon>Bacillati</taxon>
        <taxon>Actinomycetota</taxon>
        <taxon>Actinomycetes</taxon>
        <taxon>Mycobacteriales</taxon>
        <taxon>Nocardiaceae</taxon>
        <taxon>Rhodococcus</taxon>
    </lineage>
</organism>
<dbReference type="PANTHER" id="PTHR12992">
    <property type="entry name" value="NUDIX HYDROLASE"/>
    <property type="match status" value="1"/>
</dbReference>
<dbReference type="PROSITE" id="PS01293">
    <property type="entry name" value="NUDIX_COA"/>
    <property type="match status" value="1"/>
</dbReference>
<comment type="cofactor">
    <cofactor evidence="1">
        <name>Mn(2+)</name>
        <dbReference type="ChEBI" id="CHEBI:29035"/>
    </cofactor>
</comment>
<evidence type="ECO:0000313" key="10">
    <source>
        <dbReference type="Proteomes" id="UP001597286"/>
    </source>
</evidence>
<keyword evidence="5 9" id="KW-0378">Hydrolase</keyword>
<dbReference type="RefSeq" id="WP_378487215.1">
    <property type="nucleotide sequence ID" value="NZ_JBHUFB010000020.1"/>
</dbReference>
<evidence type="ECO:0000256" key="6">
    <source>
        <dbReference type="ARBA" id="ARBA00022842"/>
    </source>
</evidence>
<comment type="cofactor">
    <cofactor evidence="2">
        <name>Mg(2+)</name>
        <dbReference type="ChEBI" id="CHEBI:18420"/>
    </cofactor>
</comment>
<dbReference type="SUPFAM" id="SSF55811">
    <property type="entry name" value="Nudix"/>
    <property type="match status" value="1"/>
</dbReference>
<keyword evidence="10" id="KW-1185">Reference proteome</keyword>
<evidence type="ECO:0000259" key="8">
    <source>
        <dbReference type="PROSITE" id="PS51462"/>
    </source>
</evidence>
<evidence type="ECO:0000256" key="5">
    <source>
        <dbReference type="ARBA" id="ARBA00022801"/>
    </source>
</evidence>
<feature type="domain" description="Nudix hydrolase" evidence="8">
    <location>
        <begin position="39"/>
        <end position="189"/>
    </location>
</feature>
<evidence type="ECO:0000256" key="7">
    <source>
        <dbReference type="ARBA" id="ARBA00023211"/>
    </source>
</evidence>
<accession>A0ABW4PCA5</accession>
<dbReference type="Proteomes" id="UP001597286">
    <property type="component" value="Unassembled WGS sequence"/>
</dbReference>
<dbReference type="PROSITE" id="PS51462">
    <property type="entry name" value="NUDIX"/>
    <property type="match status" value="1"/>
</dbReference>
<dbReference type="InterPro" id="IPR000059">
    <property type="entry name" value="NUDIX_hydrolase_NudL_CS"/>
</dbReference>
<reference evidence="10" key="1">
    <citation type="journal article" date="2019" name="Int. J. Syst. Evol. Microbiol.">
        <title>The Global Catalogue of Microorganisms (GCM) 10K type strain sequencing project: providing services to taxonomists for standard genome sequencing and annotation.</title>
        <authorList>
            <consortium name="The Broad Institute Genomics Platform"/>
            <consortium name="The Broad Institute Genome Sequencing Center for Infectious Disease"/>
            <person name="Wu L."/>
            <person name="Ma J."/>
        </authorList>
    </citation>
    <scope>NUCLEOTIDE SEQUENCE [LARGE SCALE GENOMIC DNA]</scope>
    <source>
        <strain evidence="10">DT72</strain>
    </source>
</reference>
<evidence type="ECO:0000256" key="2">
    <source>
        <dbReference type="ARBA" id="ARBA00001946"/>
    </source>
</evidence>
<dbReference type="Gene3D" id="3.90.79.10">
    <property type="entry name" value="Nucleoside Triphosphate Pyrophosphohydrolase"/>
    <property type="match status" value="1"/>
</dbReference>
<comment type="caution">
    <text evidence="9">The sequence shown here is derived from an EMBL/GenBank/DDBJ whole genome shotgun (WGS) entry which is preliminary data.</text>
</comment>
<evidence type="ECO:0000256" key="3">
    <source>
        <dbReference type="ARBA" id="ARBA00006506"/>
    </source>
</evidence>
<keyword evidence="7" id="KW-0464">Manganese</keyword>
<dbReference type="PANTHER" id="PTHR12992:SF11">
    <property type="entry name" value="MITOCHONDRIAL COENZYME A DIPHOSPHATASE NUDT8"/>
    <property type="match status" value="1"/>
</dbReference>
<gene>
    <name evidence="9" type="ORF">ACFSJG_21085</name>
</gene>
<dbReference type="InterPro" id="IPR045121">
    <property type="entry name" value="CoAse"/>
</dbReference>
<dbReference type="Pfam" id="PF00293">
    <property type="entry name" value="NUDIX"/>
    <property type="match status" value="1"/>
</dbReference>
<dbReference type="GO" id="GO:0035539">
    <property type="term" value="F:8-oxo-7,8-dihydrodeoxyguanosine triphosphate pyrophosphatase activity"/>
    <property type="evidence" value="ECO:0007669"/>
    <property type="project" value="UniProtKB-EC"/>
</dbReference>
<evidence type="ECO:0000256" key="1">
    <source>
        <dbReference type="ARBA" id="ARBA00001936"/>
    </source>
</evidence>
<dbReference type="InterPro" id="IPR015797">
    <property type="entry name" value="NUDIX_hydrolase-like_dom_sf"/>
</dbReference>
<comment type="similarity">
    <text evidence="3">Belongs to the Nudix hydrolase family. PCD1 subfamily.</text>
</comment>
<dbReference type="CDD" id="cd03426">
    <property type="entry name" value="NUDIX_CoAse_Nudt7"/>
    <property type="match status" value="1"/>
</dbReference>
<protein>
    <submittedName>
        <fullName evidence="9">NUDIX hydrolase</fullName>
        <ecNumber evidence="9">3.6.1.55</ecNumber>
    </submittedName>
</protein>
<name>A0ABW4PCA5_9NOCA</name>
<keyword evidence="4" id="KW-0479">Metal-binding</keyword>